<gene>
    <name evidence="3" type="ORF">BJ982_002740</name>
</gene>
<dbReference type="RefSeq" id="WP_184880127.1">
    <property type="nucleotide sequence ID" value="NZ_BOOV01000027.1"/>
</dbReference>
<dbReference type="SUPFAM" id="SSF55961">
    <property type="entry name" value="Bet v1-like"/>
    <property type="match status" value="1"/>
</dbReference>
<reference evidence="3 4" key="1">
    <citation type="submission" date="2020-08" db="EMBL/GenBank/DDBJ databases">
        <title>Sequencing the genomes of 1000 actinobacteria strains.</title>
        <authorList>
            <person name="Klenk H.-P."/>
        </authorList>
    </citation>
    <scope>NUCLEOTIDE SEQUENCE [LARGE SCALE GENOMIC DNA]</scope>
    <source>
        <strain evidence="3 4">DSM 45784</strain>
    </source>
</reference>
<dbReference type="CDD" id="cd08899">
    <property type="entry name" value="SRPBCC_CalC_Aha1-like_6"/>
    <property type="match status" value="1"/>
</dbReference>
<sequence>MDVTGQINAVHRRIGDRALEAGEGRVLTIAQTYDAAPEDVWDALTNAERIPRWFMPISGELRVGGRYQLEGNAGGTIERCDPPKFFSATWEYGEGMSWIEVRLTPDGDGTRFELQHIAPVAGSDEFWDTFGPGAVGIGWDLGVLGLALHLGSGESLKPEDAPAWLLSDEGKSFVAESSLRWRDASVAFGTDEAAATAAADRSTAAYTASPEAPAES</sequence>
<dbReference type="InterPro" id="IPR023393">
    <property type="entry name" value="START-like_dom_sf"/>
</dbReference>
<evidence type="ECO:0000256" key="1">
    <source>
        <dbReference type="ARBA" id="ARBA00006817"/>
    </source>
</evidence>
<dbReference type="AlphaFoldDB" id="A0A7W7D919"/>
<evidence type="ECO:0000313" key="3">
    <source>
        <dbReference type="EMBL" id="MBB4701196.1"/>
    </source>
</evidence>
<dbReference type="EMBL" id="JACHND010000001">
    <property type="protein sequence ID" value="MBB4701196.1"/>
    <property type="molecule type" value="Genomic_DNA"/>
</dbReference>
<dbReference type="Pfam" id="PF08327">
    <property type="entry name" value="AHSA1"/>
    <property type="match status" value="1"/>
</dbReference>
<keyword evidence="4" id="KW-1185">Reference proteome</keyword>
<feature type="domain" description="Activator of Hsp90 ATPase homologue 1/2-like C-terminal" evidence="2">
    <location>
        <begin position="34"/>
        <end position="118"/>
    </location>
</feature>
<protein>
    <submittedName>
        <fullName evidence="3">Uncharacterized protein YndB with AHSA1/START domain</fullName>
    </submittedName>
</protein>
<accession>A0A7W7D919</accession>
<comment type="similarity">
    <text evidence="1">Belongs to the AHA1 family.</text>
</comment>
<dbReference type="Gene3D" id="3.30.530.20">
    <property type="match status" value="1"/>
</dbReference>
<evidence type="ECO:0000313" key="4">
    <source>
        <dbReference type="Proteomes" id="UP000542210"/>
    </source>
</evidence>
<name>A0A7W7D919_9ACTN</name>
<organism evidence="3 4">
    <name type="scientific">Sphaerisporangium siamense</name>
    <dbReference type="NCBI Taxonomy" id="795645"/>
    <lineage>
        <taxon>Bacteria</taxon>
        <taxon>Bacillati</taxon>
        <taxon>Actinomycetota</taxon>
        <taxon>Actinomycetes</taxon>
        <taxon>Streptosporangiales</taxon>
        <taxon>Streptosporangiaceae</taxon>
        <taxon>Sphaerisporangium</taxon>
    </lineage>
</organism>
<dbReference type="InterPro" id="IPR013538">
    <property type="entry name" value="ASHA1/2-like_C"/>
</dbReference>
<comment type="caution">
    <text evidence="3">The sequence shown here is derived from an EMBL/GenBank/DDBJ whole genome shotgun (WGS) entry which is preliminary data.</text>
</comment>
<dbReference type="Proteomes" id="UP000542210">
    <property type="component" value="Unassembled WGS sequence"/>
</dbReference>
<proteinExistence type="inferred from homology"/>
<evidence type="ECO:0000259" key="2">
    <source>
        <dbReference type="Pfam" id="PF08327"/>
    </source>
</evidence>